<feature type="compositionally biased region" description="Low complexity" evidence="2">
    <location>
        <begin position="108"/>
        <end position="141"/>
    </location>
</feature>
<dbReference type="EMBL" id="MCFL01000030">
    <property type="protein sequence ID" value="ORZ34152.1"/>
    <property type="molecule type" value="Genomic_DNA"/>
</dbReference>
<sequence length="317" mass="36422">MNTSRNRPPSAPGRPTPGHGPLRRALPPAASNADHAEAAASALALPPNHVQWSAAVRRFHKIELDHARKRTSDAVRFSAHHHLNHLKGTGTDTRNYGGCGHCVQVRRSQSATAQKQQQQHSKPALSRRPSSAPVSSPPTKTHASETIAHHHSLHAAKAQIRERQRQLVRLRKWHQDMNEHMDGFELRQRWRDEQALDAVLQESVRKQNEAERELRKMVKAKEREEEEVRRKRQQAKEYFIQDQIKMLEEEMERMRVEEEVARKAQLEVRIVHFHLFLLERHAPSLLLHLHPFSCNVASAASAGNKFTRTLPRFANSW</sequence>
<name>A0A1Y2HM29_9FUNG</name>
<protein>
    <submittedName>
        <fullName evidence="3">Uncharacterized protein</fullName>
    </submittedName>
</protein>
<evidence type="ECO:0000313" key="4">
    <source>
        <dbReference type="Proteomes" id="UP000193411"/>
    </source>
</evidence>
<feature type="coiled-coil region" evidence="1">
    <location>
        <begin position="200"/>
        <end position="267"/>
    </location>
</feature>
<gene>
    <name evidence="3" type="ORF">BCR44DRAFT_335315</name>
</gene>
<evidence type="ECO:0000256" key="1">
    <source>
        <dbReference type="SAM" id="Coils"/>
    </source>
</evidence>
<dbReference type="Proteomes" id="UP000193411">
    <property type="component" value="Unassembled WGS sequence"/>
</dbReference>
<comment type="caution">
    <text evidence="3">The sequence shown here is derived from an EMBL/GenBank/DDBJ whole genome shotgun (WGS) entry which is preliminary data.</text>
</comment>
<dbReference type="AlphaFoldDB" id="A0A1Y2HM29"/>
<feature type="region of interest" description="Disordered" evidence="2">
    <location>
        <begin position="108"/>
        <end position="161"/>
    </location>
</feature>
<evidence type="ECO:0000313" key="3">
    <source>
        <dbReference type="EMBL" id="ORZ34152.1"/>
    </source>
</evidence>
<organism evidence="3 4">
    <name type="scientific">Catenaria anguillulae PL171</name>
    <dbReference type="NCBI Taxonomy" id="765915"/>
    <lineage>
        <taxon>Eukaryota</taxon>
        <taxon>Fungi</taxon>
        <taxon>Fungi incertae sedis</taxon>
        <taxon>Blastocladiomycota</taxon>
        <taxon>Blastocladiomycetes</taxon>
        <taxon>Blastocladiales</taxon>
        <taxon>Catenariaceae</taxon>
        <taxon>Catenaria</taxon>
    </lineage>
</organism>
<feature type="region of interest" description="Disordered" evidence="2">
    <location>
        <begin position="1"/>
        <end position="28"/>
    </location>
</feature>
<reference evidence="3 4" key="1">
    <citation type="submission" date="2016-07" db="EMBL/GenBank/DDBJ databases">
        <title>Pervasive Adenine N6-methylation of Active Genes in Fungi.</title>
        <authorList>
            <consortium name="DOE Joint Genome Institute"/>
            <person name="Mondo S.J."/>
            <person name="Dannebaum R.O."/>
            <person name="Kuo R.C."/>
            <person name="Labutti K."/>
            <person name="Haridas S."/>
            <person name="Kuo A."/>
            <person name="Salamov A."/>
            <person name="Ahrendt S.R."/>
            <person name="Lipzen A."/>
            <person name="Sullivan W."/>
            <person name="Andreopoulos W.B."/>
            <person name="Clum A."/>
            <person name="Lindquist E."/>
            <person name="Daum C."/>
            <person name="Ramamoorthy G.K."/>
            <person name="Gryganskyi A."/>
            <person name="Culley D."/>
            <person name="Magnuson J.K."/>
            <person name="James T.Y."/>
            <person name="O'Malley M.A."/>
            <person name="Stajich J.E."/>
            <person name="Spatafora J.W."/>
            <person name="Visel A."/>
            <person name="Grigoriev I.V."/>
        </authorList>
    </citation>
    <scope>NUCLEOTIDE SEQUENCE [LARGE SCALE GENOMIC DNA]</scope>
    <source>
        <strain evidence="3 4">PL171</strain>
    </source>
</reference>
<keyword evidence="1" id="KW-0175">Coiled coil</keyword>
<proteinExistence type="predicted"/>
<evidence type="ECO:0000256" key="2">
    <source>
        <dbReference type="SAM" id="MobiDB-lite"/>
    </source>
</evidence>
<keyword evidence="4" id="KW-1185">Reference proteome</keyword>
<accession>A0A1Y2HM29</accession>